<gene>
    <name evidence="2" type="ORF">B296_00048933</name>
</gene>
<dbReference type="Proteomes" id="UP000287651">
    <property type="component" value="Unassembled WGS sequence"/>
</dbReference>
<reference evidence="2 3" key="1">
    <citation type="journal article" date="2014" name="Agronomy (Basel)">
        <title>A Draft Genome Sequence for Ensete ventricosum, the Drought-Tolerant Tree Against Hunger.</title>
        <authorList>
            <person name="Harrison J."/>
            <person name="Moore K.A."/>
            <person name="Paszkiewicz K."/>
            <person name="Jones T."/>
            <person name="Grant M."/>
            <person name="Ambacheew D."/>
            <person name="Muzemil S."/>
            <person name="Studholme D.J."/>
        </authorList>
    </citation>
    <scope>NUCLEOTIDE SEQUENCE [LARGE SCALE GENOMIC DNA]</scope>
</reference>
<protein>
    <submittedName>
        <fullName evidence="2">Uncharacterized protein</fullName>
    </submittedName>
</protein>
<organism evidence="2 3">
    <name type="scientific">Ensete ventricosum</name>
    <name type="common">Abyssinian banana</name>
    <name type="synonym">Musa ensete</name>
    <dbReference type="NCBI Taxonomy" id="4639"/>
    <lineage>
        <taxon>Eukaryota</taxon>
        <taxon>Viridiplantae</taxon>
        <taxon>Streptophyta</taxon>
        <taxon>Embryophyta</taxon>
        <taxon>Tracheophyta</taxon>
        <taxon>Spermatophyta</taxon>
        <taxon>Magnoliopsida</taxon>
        <taxon>Liliopsida</taxon>
        <taxon>Zingiberales</taxon>
        <taxon>Musaceae</taxon>
        <taxon>Ensete</taxon>
    </lineage>
</organism>
<accession>A0A426XPD3</accession>
<evidence type="ECO:0000313" key="2">
    <source>
        <dbReference type="EMBL" id="RRT41282.1"/>
    </source>
</evidence>
<dbReference type="AlphaFoldDB" id="A0A426XPD3"/>
<proteinExistence type="predicted"/>
<sequence length="108" mass="11339">MAPCTGGDRLRPAPRGDSCSRARLLAAWRSQGRLATRWHPQGATTNGMPARGNRQRHACKGQPPMASPQGAAPLARAAANRGSGACRRGNYRQARATASYVGATMVAV</sequence>
<evidence type="ECO:0000256" key="1">
    <source>
        <dbReference type="SAM" id="MobiDB-lite"/>
    </source>
</evidence>
<evidence type="ECO:0000313" key="3">
    <source>
        <dbReference type="Proteomes" id="UP000287651"/>
    </source>
</evidence>
<dbReference type="EMBL" id="AMZH03018695">
    <property type="protein sequence ID" value="RRT41282.1"/>
    <property type="molecule type" value="Genomic_DNA"/>
</dbReference>
<feature type="region of interest" description="Disordered" evidence="1">
    <location>
        <begin position="39"/>
        <end position="70"/>
    </location>
</feature>
<name>A0A426XPD3_ENSVE</name>
<comment type="caution">
    <text evidence="2">The sequence shown here is derived from an EMBL/GenBank/DDBJ whole genome shotgun (WGS) entry which is preliminary data.</text>
</comment>